<evidence type="ECO:0008006" key="4">
    <source>
        <dbReference type="Google" id="ProtNLM"/>
    </source>
</evidence>
<dbReference type="EMBL" id="CP141614">
    <property type="protein sequence ID" value="WRP13880.1"/>
    <property type="molecule type" value="Genomic_DNA"/>
</dbReference>
<feature type="transmembrane region" description="Helical" evidence="1">
    <location>
        <begin position="181"/>
        <end position="199"/>
    </location>
</feature>
<feature type="transmembrane region" description="Helical" evidence="1">
    <location>
        <begin position="117"/>
        <end position="137"/>
    </location>
</feature>
<dbReference type="Proteomes" id="UP001333102">
    <property type="component" value="Chromosome"/>
</dbReference>
<evidence type="ECO:0000313" key="3">
    <source>
        <dbReference type="Proteomes" id="UP001333102"/>
    </source>
</evidence>
<feature type="transmembrane region" description="Helical" evidence="1">
    <location>
        <begin position="12"/>
        <end position="36"/>
    </location>
</feature>
<feature type="transmembrane region" description="Helical" evidence="1">
    <location>
        <begin position="56"/>
        <end position="78"/>
    </location>
</feature>
<proteinExistence type="predicted"/>
<feature type="transmembrane region" description="Helical" evidence="1">
    <location>
        <begin position="287"/>
        <end position="306"/>
    </location>
</feature>
<feature type="transmembrane region" description="Helical" evidence="1">
    <location>
        <begin position="258"/>
        <end position="281"/>
    </location>
</feature>
<keyword evidence="1" id="KW-0472">Membrane</keyword>
<evidence type="ECO:0000256" key="1">
    <source>
        <dbReference type="SAM" id="Phobius"/>
    </source>
</evidence>
<reference evidence="3" key="1">
    <citation type="submission" date="2023-12" db="EMBL/GenBank/DDBJ databases">
        <title>Novel isolates from deep terrestrial aquifers shed light on the physiology and ecology of the class Limnochordia.</title>
        <authorList>
            <person name="Karnachuk O.V."/>
            <person name="Lukina A.P."/>
            <person name="Avakyan M.R."/>
            <person name="Kadnikov V."/>
            <person name="Begmatov S."/>
            <person name="Beletsky A.V."/>
            <person name="Mardanov A.V."/>
            <person name="Ravin N.V."/>
        </authorList>
    </citation>
    <scope>NUCLEOTIDE SEQUENCE [LARGE SCALE GENOMIC DNA]</scope>
    <source>
        <strain evidence="3">LN</strain>
    </source>
</reference>
<keyword evidence="3" id="KW-1185">Reference proteome</keyword>
<feature type="transmembrane region" description="Helical" evidence="1">
    <location>
        <begin position="85"/>
        <end position="105"/>
    </location>
</feature>
<accession>A0ABZ1BN03</accession>
<organism evidence="2 3">
    <name type="scientific">Geochorda subterranea</name>
    <dbReference type="NCBI Taxonomy" id="3109564"/>
    <lineage>
        <taxon>Bacteria</taxon>
        <taxon>Bacillati</taxon>
        <taxon>Bacillota</taxon>
        <taxon>Limnochordia</taxon>
        <taxon>Limnochordales</taxon>
        <taxon>Geochordaceae</taxon>
        <taxon>Geochorda</taxon>
    </lineage>
</organism>
<evidence type="ECO:0000313" key="2">
    <source>
        <dbReference type="EMBL" id="WRP13880.1"/>
    </source>
</evidence>
<sequence length="325" mass="34272">MLHEWWHRFAKTLGLLLRIVVPVYMLVVLLEATGWIGAVTGWVERPLGWLGIAEPAVLPLLVGLFSALYAAIGTMASLGLTPEQALPVVLFLNFAHALPMEVAVASRCRVDPWRITAVRLAMAAAAALLAPLLVPLLPQAAPGMGGAAVAPSSPPLAPAEAATVPPLAGALVEGLRGLMRLLALLVAVLAPATLAMAWLEHRGLLDRWSAGVGPWMRRLGLSGDAAFPVLAGLFLGLVYGAGVLIDRMGSGRLSEQEAWRVFVLLAACHSVLEDPFIFTAVGVGPHILLPVRVAAAVVVLAGFALAGSRRRAPQLREAPVLRRPR</sequence>
<protein>
    <recommendedName>
        <fullName evidence="4">Nucleoside recognition protein</fullName>
    </recommendedName>
</protein>
<keyword evidence="1" id="KW-1133">Transmembrane helix</keyword>
<dbReference type="RefSeq" id="WP_324668140.1">
    <property type="nucleotide sequence ID" value="NZ_CP141614.1"/>
</dbReference>
<name>A0ABZ1BN03_9FIRM</name>
<feature type="transmembrane region" description="Helical" evidence="1">
    <location>
        <begin position="225"/>
        <end position="246"/>
    </location>
</feature>
<keyword evidence="1" id="KW-0812">Transmembrane</keyword>
<gene>
    <name evidence="2" type="ORF">VLY81_10610</name>
</gene>